<sequence length="122" mass="13270">MGCNRNAAVDHARGHANASSHGRCAEYTREAINAGGVEIGHTNSAKDYGVLLENAGFRAIGKGENLLAGDVVVIQPYPGGNRNGHMAIFDGTTWYSDFRQRDMWAGPGYRSSHPSYVIYRKN</sequence>
<gene>
    <name evidence="1" type="ORF">RHD99_22125</name>
</gene>
<proteinExistence type="predicted"/>
<organism evidence="1 2">
    <name type="scientific">Buttiauxella selenatireducens</name>
    <dbReference type="NCBI Taxonomy" id="3073902"/>
    <lineage>
        <taxon>Bacteria</taxon>
        <taxon>Pseudomonadati</taxon>
        <taxon>Pseudomonadota</taxon>
        <taxon>Gammaproteobacteria</taxon>
        <taxon>Enterobacterales</taxon>
        <taxon>Enterobacteriaceae</taxon>
        <taxon>Buttiauxella</taxon>
    </lineage>
</organism>
<dbReference type="Proteomes" id="UP001246690">
    <property type="component" value="Chromosome"/>
</dbReference>
<keyword evidence="2" id="KW-1185">Reference proteome</keyword>
<dbReference type="Gene3D" id="3.90.1720.10">
    <property type="entry name" value="endopeptidase domain like (from Nostoc punctiforme)"/>
    <property type="match status" value="1"/>
</dbReference>
<reference evidence="1 2" key="1">
    <citation type="submission" date="2023-09" db="EMBL/GenBank/DDBJ databases">
        <title>Buttiauxella selenatireducens sp. nov., isolated from the rhizosphere of Cardamine hupingshanesis.</title>
        <authorList>
            <person name="Zhang S."/>
            <person name="Xu Z."/>
            <person name="Wang H."/>
            <person name="Guo Y."/>
        </authorList>
    </citation>
    <scope>NUCLEOTIDE SEQUENCE [LARGE SCALE GENOMIC DNA]</scope>
    <source>
        <strain evidence="1 2">R73</strain>
    </source>
</reference>
<evidence type="ECO:0000313" key="1">
    <source>
        <dbReference type="EMBL" id="WMY76815.1"/>
    </source>
</evidence>
<dbReference type="RefSeq" id="WP_309879243.1">
    <property type="nucleotide sequence ID" value="NZ_CP133838.1"/>
</dbReference>
<protein>
    <recommendedName>
        <fullName evidence="3">NlpC/P60 domain-containing protein</fullName>
    </recommendedName>
</protein>
<evidence type="ECO:0000313" key="2">
    <source>
        <dbReference type="Proteomes" id="UP001246690"/>
    </source>
</evidence>
<evidence type="ECO:0008006" key="3">
    <source>
        <dbReference type="Google" id="ProtNLM"/>
    </source>
</evidence>
<accession>A0ABY9SIZ6</accession>
<dbReference type="EMBL" id="CP133838">
    <property type="protein sequence ID" value="WMY76815.1"/>
    <property type="molecule type" value="Genomic_DNA"/>
</dbReference>
<name>A0ABY9SIZ6_9ENTR</name>